<protein>
    <submittedName>
        <fullName evidence="2">MSHA biogenesis protein MshN</fullName>
    </submittedName>
</protein>
<accession>A0ABQ0MPV9</accession>
<dbReference type="Gene3D" id="1.25.40.10">
    <property type="entry name" value="Tetratricopeptide repeat domain"/>
    <property type="match status" value="2"/>
</dbReference>
<dbReference type="RefSeq" id="WP_057182658.1">
    <property type="nucleotide sequence ID" value="NZ_BDQM01000001.1"/>
</dbReference>
<evidence type="ECO:0000313" key="3">
    <source>
        <dbReference type="Proteomes" id="UP000197068"/>
    </source>
</evidence>
<reference evidence="2 3" key="1">
    <citation type="submission" date="2017-06" db="EMBL/GenBank/DDBJ databases">
        <title>Whole Genome Sequences of Colwellia marinimaniae MTCD1.</title>
        <authorList>
            <person name="Kusumoto H."/>
            <person name="Inoue M."/>
            <person name="Tanikawa K."/>
            <person name="Maeji H."/>
            <person name="Cameron J.H."/>
            <person name="Bartlett D.H."/>
        </authorList>
    </citation>
    <scope>NUCLEOTIDE SEQUENCE [LARGE SCALE GENOMIC DNA]</scope>
    <source>
        <strain evidence="2 3">MTCD1</strain>
    </source>
</reference>
<dbReference type="SUPFAM" id="SSF48452">
    <property type="entry name" value="TPR-like"/>
    <property type="match status" value="1"/>
</dbReference>
<dbReference type="InterPro" id="IPR019734">
    <property type="entry name" value="TPR_rpt"/>
</dbReference>
<evidence type="ECO:0000313" key="2">
    <source>
        <dbReference type="EMBL" id="GAW94412.1"/>
    </source>
</evidence>
<gene>
    <name evidence="2" type="primary">mshN</name>
    <name evidence="2" type="ORF">MTCD1_00008</name>
</gene>
<keyword evidence="1" id="KW-0812">Transmembrane</keyword>
<dbReference type="InterPro" id="IPR011990">
    <property type="entry name" value="TPR-like_helical_dom_sf"/>
</dbReference>
<dbReference type="Pfam" id="PF14559">
    <property type="entry name" value="TPR_19"/>
    <property type="match status" value="1"/>
</dbReference>
<name>A0ABQ0MPV9_9GAMM</name>
<dbReference type="SMART" id="SM00028">
    <property type="entry name" value="TPR"/>
    <property type="match status" value="4"/>
</dbReference>
<dbReference type="Proteomes" id="UP000197068">
    <property type="component" value="Unassembled WGS sequence"/>
</dbReference>
<sequence length="408" mass="44371">MSVINQMLNDLQQRSPDSGALTAPPTQHTQVQSPIKIVVLTTLCVLIICWASFYIWQLVGENKALKAEQWSNKVNAAQVIAVATLSSPTVSSATTTPANILPAKVAAIENNVLKVLAEKITPAKPVTANTVPAREVKQQTLQGTHARTNAIVDNGASQVTPAKRAEIIVSSDANVEKNAHSHPHTPAELEHASAAKVKSSLQAKSKPQANTMSVSRRQLSADELAQQKFALAEKALAEKHIAKAENLLEDVLIIKPSDSQARKKLAALWFGRQAYQEAINLLSQGIALNGKDSSLREIQARIYLKQGQAIAALNTLKPLADLKDEQYQIMLANTAQHAQQHEAGIAAYKMLITMYPNKGRWQLGLAVLYDKNSQFSLASKAYKAALKNHDLSISSENFVKQRIQVIAQ</sequence>
<dbReference type="EMBL" id="BDQM01000001">
    <property type="protein sequence ID" value="GAW94412.1"/>
    <property type="molecule type" value="Genomic_DNA"/>
</dbReference>
<keyword evidence="1" id="KW-1133">Transmembrane helix</keyword>
<feature type="transmembrane region" description="Helical" evidence="1">
    <location>
        <begin position="37"/>
        <end position="56"/>
    </location>
</feature>
<keyword evidence="1" id="KW-0472">Membrane</keyword>
<evidence type="ECO:0000256" key="1">
    <source>
        <dbReference type="SAM" id="Phobius"/>
    </source>
</evidence>
<keyword evidence="3" id="KW-1185">Reference proteome</keyword>
<organism evidence="2 3">
    <name type="scientific">Colwellia marinimaniae</name>
    <dbReference type="NCBI Taxonomy" id="1513592"/>
    <lineage>
        <taxon>Bacteria</taxon>
        <taxon>Pseudomonadati</taxon>
        <taxon>Pseudomonadota</taxon>
        <taxon>Gammaproteobacteria</taxon>
        <taxon>Alteromonadales</taxon>
        <taxon>Colwelliaceae</taxon>
        <taxon>Colwellia</taxon>
    </lineage>
</organism>
<proteinExistence type="predicted"/>
<comment type="caution">
    <text evidence="2">The sequence shown here is derived from an EMBL/GenBank/DDBJ whole genome shotgun (WGS) entry which is preliminary data.</text>
</comment>